<reference evidence="3" key="1">
    <citation type="journal article" date="2014" name="Int. J. Syst. Evol. Microbiol.">
        <title>Complete genome sequence of Corynebacterium casei LMG S-19264T (=DSM 44701T), isolated from a smear-ripened cheese.</title>
        <authorList>
            <consortium name="US DOE Joint Genome Institute (JGI-PGF)"/>
            <person name="Walter F."/>
            <person name="Albersmeier A."/>
            <person name="Kalinowski J."/>
            <person name="Ruckert C."/>
        </authorList>
    </citation>
    <scope>NUCLEOTIDE SEQUENCE</scope>
    <source>
        <strain evidence="3">CGMCC 1.12827</strain>
    </source>
</reference>
<name>A0A916TF90_9ACTN</name>
<comment type="similarity">
    <text evidence="1">Belongs to the thioredoxin family. DsbA subfamily.</text>
</comment>
<organism evidence="3 4">
    <name type="scientific">Gordonia jinhuaensis</name>
    <dbReference type="NCBI Taxonomy" id="1517702"/>
    <lineage>
        <taxon>Bacteria</taxon>
        <taxon>Bacillati</taxon>
        <taxon>Actinomycetota</taxon>
        <taxon>Actinomycetes</taxon>
        <taxon>Mycobacteriales</taxon>
        <taxon>Gordoniaceae</taxon>
        <taxon>Gordonia</taxon>
    </lineage>
</organism>
<dbReference type="PANTHER" id="PTHR13887">
    <property type="entry name" value="GLUTATHIONE S-TRANSFERASE KAPPA"/>
    <property type="match status" value="1"/>
</dbReference>
<proteinExistence type="inferred from homology"/>
<dbReference type="InterPro" id="IPR013766">
    <property type="entry name" value="Thioredoxin_domain"/>
</dbReference>
<dbReference type="EMBL" id="BMGC01000031">
    <property type="protein sequence ID" value="GGB42231.1"/>
    <property type="molecule type" value="Genomic_DNA"/>
</dbReference>
<reference evidence="3" key="2">
    <citation type="submission" date="2020-09" db="EMBL/GenBank/DDBJ databases">
        <authorList>
            <person name="Sun Q."/>
            <person name="Zhou Y."/>
        </authorList>
    </citation>
    <scope>NUCLEOTIDE SEQUENCE</scope>
    <source>
        <strain evidence="3">CGMCC 1.12827</strain>
    </source>
</reference>
<dbReference type="Gene3D" id="3.40.30.10">
    <property type="entry name" value="Glutaredoxin"/>
    <property type="match status" value="1"/>
</dbReference>
<gene>
    <name evidence="3" type="ORF">GCM10011489_32200</name>
</gene>
<dbReference type="InterPro" id="IPR036249">
    <property type="entry name" value="Thioredoxin-like_sf"/>
</dbReference>
<sequence>MALTEPVGPDDHVQGADDAPLTIVEYGDYQCSYCGQAYPIIKDLQREYGDQIRFCFRNFPIPEIHDQALSAAQTAEYAARGGRFWAAHDALYEHQDRLGNDYYTALVGELGLDESGLSTALDSDEFIGDIQHDINTGLRSGVNGTPAFFVNDEFFPGPFTDLPRLVAALVRG</sequence>
<dbReference type="Pfam" id="PF13462">
    <property type="entry name" value="Thioredoxin_4"/>
    <property type="match status" value="1"/>
</dbReference>
<dbReference type="SUPFAM" id="SSF52833">
    <property type="entry name" value="Thioredoxin-like"/>
    <property type="match status" value="1"/>
</dbReference>
<dbReference type="PROSITE" id="PS51352">
    <property type="entry name" value="THIOREDOXIN_2"/>
    <property type="match status" value="1"/>
</dbReference>
<evidence type="ECO:0000313" key="4">
    <source>
        <dbReference type="Proteomes" id="UP000621454"/>
    </source>
</evidence>
<dbReference type="InterPro" id="IPR012336">
    <property type="entry name" value="Thioredoxin-like_fold"/>
</dbReference>
<evidence type="ECO:0000259" key="2">
    <source>
        <dbReference type="PROSITE" id="PS51352"/>
    </source>
</evidence>
<dbReference type="PANTHER" id="PTHR13887:SF55">
    <property type="entry name" value="SLR0313 PROTEIN"/>
    <property type="match status" value="1"/>
</dbReference>
<protein>
    <recommendedName>
        <fullName evidence="2">Thioredoxin domain-containing protein</fullName>
    </recommendedName>
</protein>
<comment type="caution">
    <text evidence="3">The sequence shown here is derived from an EMBL/GenBank/DDBJ whole genome shotgun (WGS) entry which is preliminary data.</text>
</comment>
<evidence type="ECO:0000313" key="3">
    <source>
        <dbReference type="EMBL" id="GGB42231.1"/>
    </source>
</evidence>
<evidence type="ECO:0000256" key="1">
    <source>
        <dbReference type="ARBA" id="ARBA00005791"/>
    </source>
</evidence>
<dbReference type="RefSeq" id="WP_188587683.1">
    <property type="nucleotide sequence ID" value="NZ_BMGC01000031.1"/>
</dbReference>
<feature type="domain" description="Thioredoxin" evidence="2">
    <location>
        <begin position="1"/>
        <end position="172"/>
    </location>
</feature>
<dbReference type="Proteomes" id="UP000621454">
    <property type="component" value="Unassembled WGS sequence"/>
</dbReference>
<keyword evidence="4" id="KW-1185">Reference proteome</keyword>
<dbReference type="AlphaFoldDB" id="A0A916TF90"/>
<accession>A0A916TF90</accession>